<protein>
    <recommendedName>
        <fullName evidence="3">Sulfotransferase domain-containing protein</fullName>
    </recommendedName>
</protein>
<accession>A0A5S9IST6</accession>
<reference evidence="1 2" key="1">
    <citation type="submission" date="2019-08" db="EMBL/GenBank/DDBJ databases">
        <title>Complete genome sequence of Candidatus Uab amorphum.</title>
        <authorList>
            <person name="Shiratori T."/>
            <person name="Suzuki S."/>
            <person name="Kakizawa Y."/>
            <person name="Ishida K."/>
        </authorList>
    </citation>
    <scope>NUCLEOTIDE SEQUENCE [LARGE SCALE GENOMIC DNA]</scope>
    <source>
        <strain evidence="1 2">SRT547</strain>
    </source>
</reference>
<evidence type="ECO:0008006" key="3">
    <source>
        <dbReference type="Google" id="ProtNLM"/>
    </source>
</evidence>
<evidence type="ECO:0000313" key="2">
    <source>
        <dbReference type="Proteomes" id="UP000326354"/>
    </source>
</evidence>
<dbReference type="AlphaFoldDB" id="A0A5S9IST6"/>
<dbReference type="KEGG" id="uam:UABAM_05905"/>
<dbReference type="Proteomes" id="UP000326354">
    <property type="component" value="Chromosome"/>
</dbReference>
<gene>
    <name evidence="1" type="ORF">UABAM_05905</name>
</gene>
<organism evidence="1 2">
    <name type="scientific">Uabimicrobium amorphum</name>
    <dbReference type="NCBI Taxonomy" id="2596890"/>
    <lineage>
        <taxon>Bacteria</taxon>
        <taxon>Pseudomonadati</taxon>
        <taxon>Planctomycetota</taxon>
        <taxon>Candidatus Uabimicrobiia</taxon>
        <taxon>Candidatus Uabimicrobiales</taxon>
        <taxon>Candidatus Uabimicrobiaceae</taxon>
        <taxon>Candidatus Uabimicrobium</taxon>
    </lineage>
</organism>
<keyword evidence="2" id="KW-1185">Reference proteome</keyword>
<dbReference type="OrthoDB" id="7540582at2"/>
<dbReference type="InterPro" id="IPR027417">
    <property type="entry name" value="P-loop_NTPase"/>
</dbReference>
<dbReference type="EMBL" id="AP019860">
    <property type="protein sequence ID" value="BBM87493.1"/>
    <property type="molecule type" value="Genomic_DNA"/>
</dbReference>
<proteinExistence type="predicted"/>
<sequence length="350" mass="40925">MKRMVLHFGMNKTGSTSIQQTLYKSDLGSNWEYADLGRPNHSFVIQFAFQKKRSQRHINNDISESKFLQKKAKSRSLLKSTLESCKKKNIIVSGEGIFRLTQDELSEFNKMCLNYGFQTQIVGYLREPKSLIESQFQQVLKGVHHVVSWENLPYPDYKQKLIHFEKVFGRENVSYWLYDRNKFVCVVKDLLFRLGIKSDQLTVKYTNKSLSLRAVRFLYTYRKLGPALAPDIWIQKGRKKLIGKLRELKGVKLSFSKEIIDPILENNKEDITWANSRLDYPFPPCKNTDTLPGCINSELDLFKFDEESLHWLGKLIDKSRSEYCGDIRKIAAWMHILYQKLVENECGKNL</sequence>
<dbReference type="RefSeq" id="WP_151971510.1">
    <property type="nucleotide sequence ID" value="NZ_AP019860.1"/>
</dbReference>
<dbReference type="SUPFAM" id="SSF52540">
    <property type="entry name" value="P-loop containing nucleoside triphosphate hydrolases"/>
    <property type="match status" value="1"/>
</dbReference>
<evidence type="ECO:0000313" key="1">
    <source>
        <dbReference type="EMBL" id="BBM87493.1"/>
    </source>
</evidence>
<name>A0A5S9IST6_UABAM</name>